<dbReference type="InterPro" id="IPR001764">
    <property type="entry name" value="Glyco_hydro_3_N"/>
</dbReference>
<feature type="domain" description="Glycoside hydrolase family 3 N-terminal" evidence="5">
    <location>
        <begin position="51"/>
        <end position="350"/>
    </location>
</feature>
<gene>
    <name evidence="6" type="ORF">EV192_108280</name>
</gene>
<name>A0A4R2JAU0_9PSEU</name>
<comment type="similarity">
    <text evidence="1">Belongs to the glycosyl hydrolase 3 family.</text>
</comment>
<dbReference type="SUPFAM" id="SSF51445">
    <property type="entry name" value="(Trans)glycosidases"/>
    <property type="match status" value="1"/>
</dbReference>
<feature type="signal peptide" evidence="4">
    <location>
        <begin position="1"/>
        <end position="17"/>
    </location>
</feature>
<keyword evidence="4" id="KW-0732">Signal</keyword>
<keyword evidence="2" id="KW-0378">Hydrolase</keyword>
<evidence type="ECO:0000256" key="3">
    <source>
        <dbReference type="ARBA" id="ARBA00023295"/>
    </source>
</evidence>
<dbReference type="RefSeq" id="WP_132122767.1">
    <property type="nucleotide sequence ID" value="NZ_SLWS01000008.1"/>
</dbReference>
<sequence>MAKLIATLFTTVLAAFAVSPAKVATLTPRQLAGQRVIYSYAGLTPPASLLRDIRNGEVAGVIFFKENISSASQVHSVIDQFAAANQQSPVKAPLLMMTDQEGGLVRRLPGAPALSEKQIGQSADPIPAAEEAGTTAGENLRGAGMNVNLAPVLDVYRQPGDFLDQFQRSYSQDPSVVQTLGREFVNAQQKITGVAATGKHFPGLGSASAQQNTDNGPVTLNVPLSTLRGVDEKPYTAGAKLVMLSWAVYPALDGSLPAGLSPTVIQNELRGRVGFLGVTISDAIEAGALQAYGTTGQRTVLAAKGGIDLVLCSARNVTQGEDAVTALANGLSSGTLDSATFNNAAQRVTALRVNVG</sequence>
<dbReference type="Proteomes" id="UP000295680">
    <property type="component" value="Unassembled WGS sequence"/>
</dbReference>
<dbReference type="OrthoDB" id="9805821at2"/>
<accession>A0A4R2JAU0</accession>
<evidence type="ECO:0000259" key="5">
    <source>
        <dbReference type="Pfam" id="PF00933"/>
    </source>
</evidence>
<dbReference type="GO" id="GO:0009254">
    <property type="term" value="P:peptidoglycan turnover"/>
    <property type="evidence" value="ECO:0007669"/>
    <property type="project" value="TreeGrafter"/>
</dbReference>
<evidence type="ECO:0000256" key="2">
    <source>
        <dbReference type="ARBA" id="ARBA00022801"/>
    </source>
</evidence>
<keyword evidence="7" id="KW-1185">Reference proteome</keyword>
<dbReference type="GO" id="GO:0004553">
    <property type="term" value="F:hydrolase activity, hydrolyzing O-glycosyl compounds"/>
    <property type="evidence" value="ECO:0007669"/>
    <property type="project" value="InterPro"/>
</dbReference>
<comment type="caution">
    <text evidence="6">The sequence shown here is derived from an EMBL/GenBank/DDBJ whole genome shotgun (WGS) entry which is preliminary data.</text>
</comment>
<proteinExistence type="inferred from homology"/>
<feature type="chain" id="PRO_5039311948" evidence="4">
    <location>
        <begin position="18"/>
        <end position="356"/>
    </location>
</feature>
<dbReference type="InterPro" id="IPR050226">
    <property type="entry name" value="NagZ_Beta-hexosaminidase"/>
</dbReference>
<dbReference type="Gene3D" id="3.20.20.300">
    <property type="entry name" value="Glycoside hydrolase, family 3, N-terminal domain"/>
    <property type="match status" value="1"/>
</dbReference>
<dbReference type="AlphaFoldDB" id="A0A4R2JAU0"/>
<dbReference type="InterPro" id="IPR017853">
    <property type="entry name" value="GH"/>
</dbReference>
<dbReference type="GO" id="GO:0005975">
    <property type="term" value="P:carbohydrate metabolic process"/>
    <property type="evidence" value="ECO:0007669"/>
    <property type="project" value="InterPro"/>
</dbReference>
<evidence type="ECO:0000256" key="4">
    <source>
        <dbReference type="SAM" id="SignalP"/>
    </source>
</evidence>
<reference evidence="6 7" key="1">
    <citation type="submission" date="2019-03" db="EMBL/GenBank/DDBJ databases">
        <title>Genomic Encyclopedia of Type Strains, Phase IV (KMG-IV): sequencing the most valuable type-strain genomes for metagenomic binning, comparative biology and taxonomic classification.</title>
        <authorList>
            <person name="Goeker M."/>
        </authorList>
    </citation>
    <scope>NUCLEOTIDE SEQUENCE [LARGE SCALE GENOMIC DNA]</scope>
    <source>
        <strain evidence="6 7">DSM 45934</strain>
    </source>
</reference>
<evidence type="ECO:0000313" key="6">
    <source>
        <dbReference type="EMBL" id="TCO54992.1"/>
    </source>
</evidence>
<evidence type="ECO:0000256" key="1">
    <source>
        <dbReference type="ARBA" id="ARBA00005336"/>
    </source>
</evidence>
<keyword evidence="3" id="KW-0326">Glycosidase</keyword>
<dbReference type="EMBL" id="SLWS01000008">
    <property type="protein sequence ID" value="TCO54992.1"/>
    <property type="molecule type" value="Genomic_DNA"/>
</dbReference>
<evidence type="ECO:0000313" key="7">
    <source>
        <dbReference type="Proteomes" id="UP000295680"/>
    </source>
</evidence>
<dbReference type="PANTHER" id="PTHR30480:SF14">
    <property type="entry name" value="HYDROLASE, PUTATIVE (AFU_ORTHOLOGUE AFUA_4G13770)-RELATED"/>
    <property type="match status" value="1"/>
</dbReference>
<dbReference type="PANTHER" id="PTHR30480">
    <property type="entry name" value="BETA-HEXOSAMINIDASE-RELATED"/>
    <property type="match status" value="1"/>
</dbReference>
<organism evidence="6 7">
    <name type="scientific">Actinocrispum wychmicini</name>
    <dbReference type="NCBI Taxonomy" id="1213861"/>
    <lineage>
        <taxon>Bacteria</taxon>
        <taxon>Bacillati</taxon>
        <taxon>Actinomycetota</taxon>
        <taxon>Actinomycetes</taxon>
        <taxon>Pseudonocardiales</taxon>
        <taxon>Pseudonocardiaceae</taxon>
        <taxon>Actinocrispum</taxon>
    </lineage>
</organism>
<protein>
    <submittedName>
        <fullName evidence="6">Beta-N-acetylhexosaminidase</fullName>
    </submittedName>
</protein>
<dbReference type="InterPro" id="IPR036962">
    <property type="entry name" value="Glyco_hydro_3_N_sf"/>
</dbReference>
<dbReference type="Pfam" id="PF00933">
    <property type="entry name" value="Glyco_hydro_3"/>
    <property type="match status" value="1"/>
</dbReference>